<accession>A0ABQ4MT39</accession>
<keyword evidence="2" id="KW-1185">Reference proteome</keyword>
<reference evidence="1 2" key="1">
    <citation type="submission" date="2021-03" db="EMBL/GenBank/DDBJ databases">
        <title>Antimicrobial resistance genes in bacteria isolated from Japanese honey, and their potential for conferring macrolide and lincosamide resistance in the American foulbrood pathogen Paenibacillus larvae.</title>
        <authorList>
            <person name="Okamoto M."/>
            <person name="Kumagai M."/>
            <person name="Kanamori H."/>
            <person name="Takamatsu D."/>
        </authorList>
    </citation>
    <scope>NUCLEOTIDE SEQUENCE [LARGE SCALE GENOMIC DNA]</scope>
    <source>
        <strain evidence="1 2">J15TS10</strain>
    </source>
</reference>
<protein>
    <submittedName>
        <fullName evidence="1">Uncharacterized protein</fullName>
    </submittedName>
</protein>
<evidence type="ECO:0000313" key="1">
    <source>
        <dbReference type="EMBL" id="GIP59091.1"/>
    </source>
</evidence>
<name>A0ABQ4MT39_9BACL</name>
<gene>
    <name evidence="1" type="ORF">J15TS10_29050</name>
</gene>
<comment type="caution">
    <text evidence="1">The sequence shown here is derived from an EMBL/GenBank/DDBJ whole genome shotgun (WGS) entry which is preliminary data.</text>
</comment>
<dbReference type="Proteomes" id="UP000681290">
    <property type="component" value="Unassembled WGS sequence"/>
</dbReference>
<sequence>MKESAVIKRDEKFNFTLEKQPDEYRVIIDLQETGKLDLTESPAALMMDLFSSSDSSKELSEEQLLNVLFRGLAIGLTEDVLNEYTKIRLQDNEQKRYRIYPPSFE</sequence>
<dbReference type="EMBL" id="BOSM01000004">
    <property type="protein sequence ID" value="GIP59091.1"/>
    <property type="molecule type" value="Genomic_DNA"/>
</dbReference>
<organism evidence="1 2">
    <name type="scientific">Paenibacillus woosongensis</name>
    <dbReference type="NCBI Taxonomy" id="307580"/>
    <lineage>
        <taxon>Bacteria</taxon>
        <taxon>Bacillati</taxon>
        <taxon>Bacillota</taxon>
        <taxon>Bacilli</taxon>
        <taxon>Bacillales</taxon>
        <taxon>Paenibacillaceae</taxon>
        <taxon>Paenibacillus</taxon>
    </lineage>
</organism>
<proteinExistence type="predicted"/>
<evidence type="ECO:0000313" key="2">
    <source>
        <dbReference type="Proteomes" id="UP000681290"/>
    </source>
</evidence>